<name>A0ABS5QLM7_9BACT</name>
<comment type="caution">
    <text evidence="2">The sequence shown here is derived from an EMBL/GenBank/DDBJ whole genome shotgun (WGS) entry which is preliminary data.</text>
</comment>
<dbReference type="Pfam" id="PF04101">
    <property type="entry name" value="Glyco_tran_28_C"/>
    <property type="match status" value="1"/>
</dbReference>
<dbReference type="Gene3D" id="3.40.50.2000">
    <property type="entry name" value="Glycogen Phosphorylase B"/>
    <property type="match status" value="1"/>
</dbReference>
<dbReference type="Proteomes" id="UP000680365">
    <property type="component" value="Unassembled WGS sequence"/>
</dbReference>
<feature type="domain" description="Glycosyl transferase family 28 C-terminal" evidence="1">
    <location>
        <begin position="8"/>
        <end position="89"/>
    </location>
</feature>
<evidence type="ECO:0000313" key="2">
    <source>
        <dbReference type="EMBL" id="MBS8122043.1"/>
    </source>
</evidence>
<gene>
    <name evidence="2" type="ORF">VAMP_83n68</name>
</gene>
<keyword evidence="3" id="KW-1185">Reference proteome</keyword>
<keyword evidence="2" id="KW-0328">Glycosyltransferase</keyword>
<evidence type="ECO:0000313" key="3">
    <source>
        <dbReference type="Proteomes" id="UP000680365"/>
    </source>
</evidence>
<evidence type="ECO:0000259" key="1">
    <source>
        <dbReference type="Pfam" id="PF04101"/>
    </source>
</evidence>
<sequence length="104" mass="12108">MGYLCNICDIGITRGGATSLAEQKFFDMKLIIIPLPYTGGNHQYFNAKYYENKFNDILVEQDKNINNNLSKNLYKLKFYKKNKSNKNINILNKNIEHILKDIIS</sequence>
<dbReference type="RefSeq" id="WP_213349135.1">
    <property type="nucleotide sequence ID" value="NZ_JAEDAM010000034.1"/>
</dbReference>
<dbReference type="InterPro" id="IPR007235">
    <property type="entry name" value="Glyco_trans_28_C"/>
</dbReference>
<dbReference type="EMBL" id="JAEDAM010000034">
    <property type="protein sequence ID" value="MBS8122043.1"/>
    <property type="molecule type" value="Genomic_DNA"/>
</dbReference>
<reference evidence="2 3" key="1">
    <citation type="journal article" date="2021" name="Nat. Commun.">
        <title>Reductive evolution and unique predatory mode in the CPR bacterium Vampirococcus lugosii.</title>
        <authorList>
            <person name="Moreira D."/>
            <person name="Zivanovic Y."/>
            <person name="Lopez-Archilla A.I."/>
            <person name="Iniesto M."/>
            <person name="Lopez-Garcia P."/>
        </authorList>
    </citation>
    <scope>NUCLEOTIDE SEQUENCE [LARGE SCALE GENOMIC DNA]</scope>
    <source>
        <strain evidence="2">Chiprana</strain>
    </source>
</reference>
<keyword evidence="2" id="KW-0808">Transferase</keyword>
<dbReference type="GO" id="GO:0016757">
    <property type="term" value="F:glycosyltransferase activity"/>
    <property type="evidence" value="ECO:0007669"/>
    <property type="project" value="UniProtKB-KW"/>
</dbReference>
<dbReference type="EC" id="2.4.1.227" evidence="2"/>
<organism evidence="2 3">
    <name type="scientific">Candidatus Vampirococcus lugosii</name>
    <dbReference type="NCBI Taxonomy" id="2789015"/>
    <lineage>
        <taxon>Bacteria</taxon>
        <taxon>Candidatus Absconditibacteriota</taxon>
        <taxon>Vampirococcus</taxon>
    </lineage>
</organism>
<protein>
    <submittedName>
        <fullName evidence="2">N-acetylglucosaminyltransferase (MurG)</fullName>
        <ecNumber evidence="2">2.4.1.227</ecNumber>
    </submittedName>
</protein>
<dbReference type="SUPFAM" id="SSF53756">
    <property type="entry name" value="UDP-Glycosyltransferase/glycogen phosphorylase"/>
    <property type="match status" value="1"/>
</dbReference>
<proteinExistence type="predicted"/>
<accession>A0ABS5QLM7</accession>